<keyword evidence="1" id="KW-0472">Membrane</keyword>
<feature type="transmembrane region" description="Helical" evidence="1">
    <location>
        <begin position="35"/>
        <end position="54"/>
    </location>
</feature>
<dbReference type="CDD" id="cd03402">
    <property type="entry name" value="SPFH_like_u2"/>
    <property type="match status" value="1"/>
</dbReference>
<dbReference type="AlphaFoldDB" id="A0A4Z0GVM3"/>
<comment type="caution">
    <text evidence="3">The sequence shown here is derived from an EMBL/GenBank/DDBJ whole genome shotgun (WGS) entry which is preliminary data.</text>
</comment>
<dbReference type="RefSeq" id="WP_135346992.1">
    <property type="nucleotide sequence ID" value="NZ_SRJD01000001.1"/>
</dbReference>
<dbReference type="SUPFAM" id="SSF117892">
    <property type="entry name" value="Band 7/SPFH domain"/>
    <property type="match status" value="1"/>
</dbReference>
<keyword evidence="1" id="KW-0812">Transmembrane</keyword>
<evidence type="ECO:0000256" key="1">
    <source>
        <dbReference type="SAM" id="Phobius"/>
    </source>
</evidence>
<dbReference type="InterPro" id="IPR001107">
    <property type="entry name" value="Band_7"/>
</dbReference>
<dbReference type="PANTHER" id="PTHR43446">
    <property type="entry name" value="MEMBRANE PROTEIN-RELATED"/>
    <property type="match status" value="1"/>
</dbReference>
<feature type="transmembrane region" description="Helical" evidence="1">
    <location>
        <begin position="12"/>
        <end position="29"/>
    </location>
</feature>
<dbReference type="Gene3D" id="3.30.479.30">
    <property type="entry name" value="Band 7 domain"/>
    <property type="match status" value="1"/>
</dbReference>
<dbReference type="Proteomes" id="UP000298347">
    <property type="component" value="Unassembled WGS sequence"/>
</dbReference>
<accession>A0A4Z0GVM3</accession>
<sequence length="280" mass="30896">MTEKSVWKMNGFIGILAILVLAALGIGAAVLQIVWAAAILWLGAIVLMTGITIVPPNKTKVVTFFGRYSGSVRDNGIYLTIPLTTRRTVSFRVRNFNSQKLKVNDVEGNPIEIAAVVVFKVVDSAKALFDVDDYGQFVEIQSETAVRHIASQYPYDNFEEKGFSLRSNAAEISNLLKEELQERLLLAGVEVIETRLTHLAYSTEVAQAMLQRQQASAIIAARQKIVDGAVGMAQMAIQRLEDEHVLELDEERKVNMVNNLMVAIVSDKATQPVINTGSLY</sequence>
<organism evidence="3 4">
    <name type="scientific">Sporolactobacillus shoreae</name>
    <dbReference type="NCBI Taxonomy" id="1465501"/>
    <lineage>
        <taxon>Bacteria</taxon>
        <taxon>Bacillati</taxon>
        <taxon>Bacillota</taxon>
        <taxon>Bacilli</taxon>
        <taxon>Bacillales</taxon>
        <taxon>Sporolactobacillaceae</taxon>
        <taxon>Sporolactobacillus</taxon>
    </lineage>
</organism>
<protein>
    <submittedName>
        <fullName evidence="3">SPFH domain-containing protein</fullName>
    </submittedName>
</protein>
<dbReference type="OrthoDB" id="9813479at2"/>
<dbReference type="PANTHER" id="PTHR43446:SF1">
    <property type="entry name" value="BAND 7 DOMAIN-CONTAINING PROTEIN"/>
    <property type="match status" value="1"/>
</dbReference>
<proteinExistence type="predicted"/>
<dbReference type="InterPro" id="IPR036013">
    <property type="entry name" value="Band_7/SPFH_dom_sf"/>
</dbReference>
<reference evidence="3 4" key="1">
    <citation type="journal article" date="2015" name="Int. J. Syst. Evol. Microbiol.">
        <title>Sporolactobacillus shoreae sp. nov. and Sporolactobacillus spathodeae sp. nov., two spore-forming lactic acid bacteria isolated from tree barks in Thailand.</title>
        <authorList>
            <person name="Thamacharoensuk T."/>
            <person name="Kitahara M."/>
            <person name="Ohkuma M."/>
            <person name="Thongchul N."/>
            <person name="Tanasupawat S."/>
        </authorList>
    </citation>
    <scope>NUCLEOTIDE SEQUENCE [LARGE SCALE GENOMIC DNA]</scope>
    <source>
        <strain evidence="3 4">BK92</strain>
    </source>
</reference>
<feature type="domain" description="Band 7" evidence="2">
    <location>
        <begin position="49"/>
        <end position="213"/>
    </location>
</feature>
<name>A0A4Z0GVM3_9BACL</name>
<dbReference type="Pfam" id="PF01145">
    <property type="entry name" value="Band_7"/>
    <property type="match status" value="1"/>
</dbReference>
<keyword evidence="4" id="KW-1185">Reference proteome</keyword>
<keyword evidence="1" id="KW-1133">Transmembrane helix</keyword>
<evidence type="ECO:0000313" key="4">
    <source>
        <dbReference type="Proteomes" id="UP000298347"/>
    </source>
</evidence>
<gene>
    <name evidence="3" type="ORF">E4665_01325</name>
</gene>
<evidence type="ECO:0000313" key="3">
    <source>
        <dbReference type="EMBL" id="TGB00346.1"/>
    </source>
</evidence>
<dbReference type="SMART" id="SM00244">
    <property type="entry name" value="PHB"/>
    <property type="match status" value="1"/>
</dbReference>
<evidence type="ECO:0000259" key="2">
    <source>
        <dbReference type="SMART" id="SM00244"/>
    </source>
</evidence>
<dbReference type="EMBL" id="SRJD01000001">
    <property type="protein sequence ID" value="TGB00346.1"/>
    <property type="molecule type" value="Genomic_DNA"/>
</dbReference>